<protein>
    <recommendedName>
        <fullName evidence="6">WAT1-related protein</fullName>
    </recommendedName>
</protein>
<feature type="transmembrane region" description="Helical" evidence="6">
    <location>
        <begin position="186"/>
        <end position="206"/>
    </location>
</feature>
<proteinExistence type="inferred from homology"/>
<evidence type="ECO:0000256" key="4">
    <source>
        <dbReference type="ARBA" id="ARBA00022989"/>
    </source>
</evidence>
<evidence type="ECO:0000256" key="2">
    <source>
        <dbReference type="ARBA" id="ARBA00007635"/>
    </source>
</evidence>
<comment type="similarity">
    <text evidence="2 6">Belongs to the drug/metabolite transporter (DMT) superfamily. Plant drug/metabolite exporter (P-DME) (TC 2.A.7.4) family.</text>
</comment>
<keyword evidence="3 6" id="KW-0812">Transmembrane</keyword>
<dbReference type="InterPro" id="IPR000620">
    <property type="entry name" value="EamA_dom"/>
</dbReference>
<feature type="transmembrane region" description="Helical" evidence="6">
    <location>
        <begin position="280"/>
        <end position="302"/>
    </location>
</feature>
<name>A0A6P4A0B6_ZIZJJ</name>
<sequence length="386" mass="42124">MGVKMYGFINELKPVLLMVVAQALYAGLNVLYKLVLYDGMSVNILIAYRFIFASAFMVPLAFFVERKKRPKLTWMTGFQGFLCGIFGGSLGQSIFAESLALTSATFASSMSNLIPALSFIMGAIFGLEMFGIRTLAGKAKVVGVVVSFSGAMIFILCKGPEIKMWSTGINLLQNYDTTVHHRNTNYALGSFLSISNCLSTTIWLLIQAKMGEKYPPYSVTALMCVSASIQATIYAVFVERDWSKWKLGWNIRLLTAIYVGMFPSGVCVTIITWCSAKKGVLFASAFYPLGLVFVAIAGTFFLDEHLNLGSLMGAILIVSGLYCVLWGKNKELKLTSKMPCSKGSRDSAPISSTEATSIKSVQDEVQTPSVIVSIEPVRVNGSKQDI</sequence>
<evidence type="ECO:0000256" key="6">
    <source>
        <dbReference type="RuleBase" id="RU363077"/>
    </source>
</evidence>
<feature type="transmembrane region" description="Helical" evidence="6">
    <location>
        <begin position="249"/>
        <end position="273"/>
    </location>
</feature>
<keyword evidence="4 6" id="KW-1133">Transmembrane helix</keyword>
<dbReference type="InParanoid" id="A0A6P4A0B6"/>
<feature type="transmembrane region" description="Helical" evidence="6">
    <location>
        <begin position="44"/>
        <end position="64"/>
    </location>
</feature>
<dbReference type="Pfam" id="PF00892">
    <property type="entry name" value="EamA"/>
    <property type="match status" value="2"/>
</dbReference>
<dbReference type="InterPro" id="IPR037185">
    <property type="entry name" value="EmrE-like"/>
</dbReference>
<gene>
    <name evidence="10" type="primary">LOC107421775</name>
</gene>
<feature type="transmembrane region" description="Helical" evidence="6">
    <location>
        <begin position="76"/>
        <end position="95"/>
    </location>
</feature>
<feature type="region of interest" description="Disordered" evidence="7">
    <location>
        <begin position="339"/>
        <end position="361"/>
    </location>
</feature>
<dbReference type="SUPFAM" id="SSF103481">
    <property type="entry name" value="Multidrug resistance efflux transporter EmrE"/>
    <property type="match status" value="2"/>
</dbReference>
<dbReference type="RefSeq" id="XP_015886574.1">
    <property type="nucleotide sequence ID" value="XM_016031088.4"/>
</dbReference>
<feature type="transmembrane region" description="Helical" evidence="6">
    <location>
        <begin position="218"/>
        <end position="237"/>
    </location>
</feature>
<feature type="compositionally biased region" description="Polar residues" evidence="7">
    <location>
        <begin position="349"/>
        <end position="361"/>
    </location>
</feature>
<feature type="transmembrane region" description="Helical" evidence="6">
    <location>
        <begin position="107"/>
        <end position="127"/>
    </location>
</feature>
<feature type="transmembrane region" description="Helical" evidence="6">
    <location>
        <begin position="308"/>
        <end position="327"/>
    </location>
</feature>
<keyword evidence="9" id="KW-1185">Reference proteome</keyword>
<dbReference type="GO" id="GO:0016020">
    <property type="term" value="C:membrane"/>
    <property type="evidence" value="ECO:0007669"/>
    <property type="project" value="UniProtKB-SubCell"/>
</dbReference>
<evidence type="ECO:0000256" key="5">
    <source>
        <dbReference type="ARBA" id="ARBA00023136"/>
    </source>
</evidence>
<evidence type="ECO:0000313" key="10">
    <source>
        <dbReference type="RefSeq" id="XP_015886574.1"/>
    </source>
</evidence>
<dbReference type="InterPro" id="IPR030184">
    <property type="entry name" value="WAT1-related"/>
</dbReference>
<evidence type="ECO:0000313" key="9">
    <source>
        <dbReference type="Proteomes" id="UP001652623"/>
    </source>
</evidence>
<comment type="subcellular location">
    <subcellularLocation>
        <location evidence="1 6">Membrane</location>
        <topology evidence="1 6">Multi-pass membrane protein</topology>
    </subcellularLocation>
</comment>
<dbReference type="GeneID" id="107421775"/>
<feature type="domain" description="EamA" evidence="8">
    <location>
        <begin position="14"/>
        <end position="152"/>
    </location>
</feature>
<keyword evidence="5 6" id="KW-0472">Membrane</keyword>
<evidence type="ECO:0000259" key="8">
    <source>
        <dbReference type="Pfam" id="PF00892"/>
    </source>
</evidence>
<reference evidence="10" key="1">
    <citation type="submission" date="2025-08" db="UniProtKB">
        <authorList>
            <consortium name="RefSeq"/>
        </authorList>
    </citation>
    <scope>IDENTIFICATION</scope>
    <source>
        <tissue evidence="10">Seedling</tissue>
    </source>
</reference>
<dbReference type="KEGG" id="zju:107421775"/>
<evidence type="ECO:0000256" key="7">
    <source>
        <dbReference type="SAM" id="MobiDB-lite"/>
    </source>
</evidence>
<dbReference type="Proteomes" id="UP001652623">
    <property type="component" value="Chromosome 7"/>
</dbReference>
<feature type="domain" description="EamA" evidence="8">
    <location>
        <begin position="188"/>
        <end position="325"/>
    </location>
</feature>
<dbReference type="PANTHER" id="PTHR31218">
    <property type="entry name" value="WAT1-RELATED PROTEIN"/>
    <property type="match status" value="1"/>
</dbReference>
<dbReference type="GO" id="GO:0022857">
    <property type="term" value="F:transmembrane transporter activity"/>
    <property type="evidence" value="ECO:0007669"/>
    <property type="project" value="InterPro"/>
</dbReference>
<dbReference type="AlphaFoldDB" id="A0A6P4A0B6"/>
<evidence type="ECO:0000256" key="1">
    <source>
        <dbReference type="ARBA" id="ARBA00004141"/>
    </source>
</evidence>
<feature type="transmembrane region" description="Helical" evidence="6">
    <location>
        <begin position="12"/>
        <end position="32"/>
    </location>
</feature>
<evidence type="ECO:0000256" key="3">
    <source>
        <dbReference type="ARBA" id="ARBA00022692"/>
    </source>
</evidence>
<feature type="transmembrane region" description="Helical" evidence="6">
    <location>
        <begin position="139"/>
        <end position="156"/>
    </location>
</feature>
<accession>A0A6P4A0B6</accession>
<organism evidence="9 10">
    <name type="scientific">Ziziphus jujuba</name>
    <name type="common">Chinese jujube</name>
    <name type="synonym">Ziziphus sativa</name>
    <dbReference type="NCBI Taxonomy" id="326968"/>
    <lineage>
        <taxon>Eukaryota</taxon>
        <taxon>Viridiplantae</taxon>
        <taxon>Streptophyta</taxon>
        <taxon>Embryophyta</taxon>
        <taxon>Tracheophyta</taxon>
        <taxon>Spermatophyta</taxon>
        <taxon>Magnoliopsida</taxon>
        <taxon>eudicotyledons</taxon>
        <taxon>Gunneridae</taxon>
        <taxon>Pentapetalae</taxon>
        <taxon>rosids</taxon>
        <taxon>fabids</taxon>
        <taxon>Rosales</taxon>
        <taxon>Rhamnaceae</taxon>
        <taxon>Paliureae</taxon>
        <taxon>Ziziphus</taxon>
    </lineage>
</organism>